<accession>A0A2N5SE40</accession>
<protein>
    <submittedName>
        <fullName evidence="3">Uncharacterized protein</fullName>
    </submittedName>
</protein>
<feature type="transmembrane region" description="Helical" evidence="2">
    <location>
        <begin position="98"/>
        <end position="124"/>
    </location>
</feature>
<evidence type="ECO:0000313" key="4">
    <source>
        <dbReference type="Proteomes" id="UP000235388"/>
    </source>
</evidence>
<reference evidence="3 4" key="1">
    <citation type="submission" date="2017-11" db="EMBL/GenBank/DDBJ databases">
        <title>De novo assembly and phasing of dikaryotic genomes from two isolates of Puccinia coronata f. sp. avenae, the causal agent of oat crown rust.</title>
        <authorList>
            <person name="Miller M.E."/>
            <person name="Zhang Y."/>
            <person name="Omidvar V."/>
            <person name="Sperschneider J."/>
            <person name="Schwessinger B."/>
            <person name="Raley C."/>
            <person name="Palmer J.M."/>
            <person name="Garnica D."/>
            <person name="Upadhyaya N."/>
            <person name="Rathjen J."/>
            <person name="Taylor J.M."/>
            <person name="Park R.F."/>
            <person name="Dodds P.N."/>
            <person name="Hirsch C.D."/>
            <person name="Kianian S.F."/>
            <person name="Figueroa M."/>
        </authorList>
    </citation>
    <scope>NUCLEOTIDE SEQUENCE [LARGE SCALE GENOMIC DNA]</scope>
    <source>
        <strain evidence="3">12NC29</strain>
    </source>
</reference>
<comment type="caution">
    <text evidence="3">The sequence shown here is derived from an EMBL/GenBank/DDBJ whole genome shotgun (WGS) entry which is preliminary data.</text>
</comment>
<organism evidence="3 4">
    <name type="scientific">Puccinia coronata f. sp. avenae</name>
    <dbReference type="NCBI Taxonomy" id="200324"/>
    <lineage>
        <taxon>Eukaryota</taxon>
        <taxon>Fungi</taxon>
        <taxon>Dikarya</taxon>
        <taxon>Basidiomycota</taxon>
        <taxon>Pucciniomycotina</taxon>
        <taxon>Pucciniomycetes</taxon>
        <taxon>Pucciniales</taxon>
        <taxon>Pucciniaceae</taxon>
        <taxon>Puccinia</taxon>
    </lineage>
</organism>
<gene>
    <name evidence="3" type="ORF">PCANC_21323</name>
</gene>
<keyword evidence="2" id="KW-0472">Membrane</keyword>
<keyword evidence="2" id="KW-1133">Transmembrane helix</keyword>
<proteinExistence type="predicted"/>
<feature type="transmembrane region" description="Helical" evidence="2">
    <location>
        <begin position="144"/>
        <end position="168"/>
    </location>
</feature>
<feature type="compositionally biased region" description="Low complexity" evidence="1">
    <location>
        <begin position="429"/>
        <end position="441"/>
    </location>
</feature>
<feature type="compositionally biased region" description="Basic and acidic residues" evidence="1">
    <location>
        <begin position="442"/>
        <end position="451"/>
    </location>
</feature>
<feature type="transmembrane region" description="Helical" evidence="2">
    <location>
        <begin position="45"/>
        <end position="70"/>
    </location>
</feature>
<dbReference type="OrthoDB" id="2498286at2759"/>
<evidence type="ECO:0000313" key="3">
    <source>
        <dbReference type="EMBL" id="PLW11528.1"/>
    </source>
</evidence>
<name>A0A2N5SE40_9BASI</name>
<keyword evidence="4" id="KW-1185">Reference proteome</keyword>
<evidence type="ECO:0000256" key="2">
    <source>
        <dbReference type="SAM" id="Phobius"/>
    </source>
</evidence>
<feature type="transmembrane region" description="Helical" evidence="2">
    <location>
        <begin position="397"/>
        <end position="418"/>
    </location>
</feature>
<dbReference type="AlphaFoldDB" id="A0A2N5SE40"/>
<feature type="transmembrane region" description="Helical" evidence="2">
    <location>
        <begin position="284"/>
        <end position="308"/>
    </location>
</feature>
<evidence type="ECO:0000256" key="1">
    <source>
        <dbReference type="SAM" id="MobiDB-lite"/>
    </source>
</evidence>
<dbReference type="EMBL" id="PGCJ01001016">
    <property type="protein sequence ID" value="PLW11528.1"/>
    <property type="molecule type" value="Genomic_DNA"/>
</dbReference>
<feature type="transmembrane region" description="Helical" evidence="2">
    <location>
        <begin position="360"/>
        <end position="385"/>
    </location>
</feature>
<keyword evidence="2" id="KW-0812">Transmembrane</keyword>
<sequence length="481" mass="55012">MINIQRRSANDSELSQLPEGTNPFRYITHEIGSNFFPEFSRFTTALLIIFFIFHLLIAIFCLAILILPYFRRTKRSRWFYRKLHFRDQSGNNVYRAPLFWVNAGLLMTISQLVVSVASQSFIVINLRWKMSVDYAIHNPMVPSLGLMIVGEMFTYWALMHCFVVAIYYDQRPHENASNGVARWTVSPTLINLIFVAFPLGVVVTIVLICAFLTLDDHKFDLEVIKGLTILGNGASTWDKLSVSTTTADEKTQLMLLLLEVVSEAKVINQNGNIRLDIFIKLFHIVFYVVLALHCITFLVFLGVFGMVVRKFHQKRSHSTLAMSNFNIFRRWFKSKDSQTTSKNQLLSKNEKMISASNRQFLHLLVRTLCIISAMITSTIVFSIGVIKTDDILRTPKWRGIMVWLVTVAGSWSSIPIAWQCWRIYQDESSGSSTASENSKGSSSEDKRDAPHKPWQSDSDVQEIEIRLDSTTQIQQIPCAEP</sequence>
<feature type="transmembrane region" description="Helical" evidence="2">
    <location>
        <begin position="189"/>
        <end position="214"/>
    </location>
</feature>
<feature type="region of interest" description="Disordered" evidence="1">
    <location>
        <begin position="429"/>
        <end position="460"/>
    </location>
</feature>
<dbReference type="Proteomes" id="UP000235388">
    <property type="component" value="Unassembled WGS sequence"/>
</dbReference>